<dbReference type="EMBL" id="CP102774">
    <property type="protein sequence ID" value="UZF86771.1"/>
    <property type="molecule type" value="Genomic_DNA"/>
</dbReference>
<sequence>MTGDDIFEVARIAPAGADTVFSLVAMLHPEVAPEGWAEFVRDNSQDGARPRGVFALRDARAMPHAVFTFRVAQTIAGGAALEISELAMLRLPGTHLVSALLRFANQLAVELDLPRIAISLERSAAWPQDHDALQRSGFQVDRMMVLGRAQLAPTATN</sequence>
<protein>
    <submittedName>
        <fullName evidence="1">Uncharacterized protein</fullName>
    </submittedName>
</protein>
<dbReference type="AlphaFoldDB" id="A0A9E8CS74"/>
<proteinExistence type="predicted"/>
<organism evidence="1">
    <name type="scientific">Bosea sp. NBC_00436</name>
    <dbReference type="NCBI Taxonomy" id="2969620"/>
    <lineage>
        <taxon>Bacteria</taxon>
        <taxon>Pseudomonadati</taxon>
        <taxon>Pseudomonadota</taxon>
        <taxon>Alphaproteobacteria</taxon>
        <taxon>Hyphomicrobiales</taxon>
        <taxon>Boseaceae</taxon>
        <taxon>Bosea</taxon>
    </lineage>
</organism>
<name>A0A9E8CS74_9HYPH</name>
<gene>
    <name evidence="1" type="ORF">NWE54_23935</name>
</gene>
<accession>A0A9E8CS74</accession>
<evidence type="ECO:0000313" key="1">
    <source>
        <dbReference type="EMBL" id="UZF86771.1"/>
    </source>
</evidence>
<reference evidence="1" key="1">
    <citation type="submission" date="2022-08" db="EMBL/GenBank/DDBJ databases">
        <title>Complete Genome Sequences of 2 Bosea sp. soil isolates.</title>
        <authorList>
            <person name="Alvarez Arevalo M."/>
            <person name="Sterndorff E.B."/>
            <person name="Faurdal D."/>
            <person name="Joergensen T.S."/>
            <person name="Weber T."/>
        </authorList>
    </citation>
    <scope>NUCLEOTIDE SEQUENCE</scope>
    <source>
        <strain evidence="1">NBC_00436</strain>
    </source>
</reference>